<proteinExistence type="predicted"/>
<reference evidence="5" key="1">
    <citation type="submission" date="2017-09" db="EMBL/GenBank/DDBJ databases">
        <authorList>
            <person name="Varghese N."/>
            <person name="Submissions S."/>
        </authorList>
    </citation>
    <scope>NUCLEOTIDE SEQUENCE [LARGE SCALE GENOMIC DNA]</scope>
    <source>
        <strain evidence="5">DSM 44270</strain>
    </source>
</reference>
<dbReference type="RefSeq" id="WP_097184850.1">
    <property type="nucleotide sequence ID" value="NZ_OCNK01000003.1"/>
</dbReference>
<dbReference type="CDD" id="cd04301">
    <property type="entry name" value="NAT_SF"/>
    <property type="match status" value="2"/>
</dbReference>
<dbReference type="Pfam" id="PF00583">
    <property type="entry name" value="Acetyltransf_1"/>
    <property type="match status" value="2"/>
</dbReference>
<accession>A0A286H1A2</accession>
<name>A0A286H1A2_9ACTN</name>
<evidence type="ECO:0000313" key="5">
    <source>
        <dbReference type="Proteomes" id="UP000219482"/>
    </source>
</evidence>
<evidence type="ECO:0000259" key="3">
    <source>
        <dbReference type="PROSITE" id="PS51186"/>
    </source>
</evidence>
<dbReference type="InterPro" id="IPR050832">
    <property type="entry name" value="Bact_Acetyltransf"/>
</dbReference>
<evidence type="ECO:0000256" key="1">
    <source>
        <dbReference type="ARBA" id="ARBA00022679"/>
    </source>
</evidence>
<keyword evidence="2" id="KW-0012">Acyltransferase</keyword>
<dbReference type="GO" id="GO:0016747">
    <property type="term" value="F:acyltransferase activity, transferring groups other than amino-acyl groups"/>
    <property type="evidence" value="ECO:0007669"/>
    <property type="project" value="InterPro"/>
</dbReference>
<keyword evidence="5" id="KW-1185">Reference proteome</keyword>
<dbReference type="PROSITE" id="PS51186">
    <property type="entry name" value="GNAT"/>
    <property type="match status" value="2"/>
</dbReference>
<dbReference type="AlphaFoldDB" id="A0A286H1A2"/>
<feature type="domain" description="N-acetyltransferase" evidence="3">
    <location>
        <begin position="11"/>
        <end position="165"/>
    </location>
</feature>
<dbReference type="Proteomes" id="UP000219482">
    <property type="component" value="Unassembled WGS sequence"/>
</dbReference>
<protein>
    <submittedName>
        <fullName evidence="4">Mycothiol synthase</fullName>
    </submittedName>
</protein>
<dbReference type="PANTHER" id="PTHR43877">
    <property type="entry name" value="AMINOALKYLPHOSPHONATE N-ACETYLTRANSFERASE-RELATED-RELATED"/>
    <property type="match status" value="1"/>
</dbReference>
<evidence type="ECO:0000313" key="4">
    <source>
        <dbReference type="EMBL" id="SOE01547.1"/>
    </source>
</evidence>
<dbReference type="OrthoDB" id="9799092at2"/>
<dbReference type="SUPFAM" id="SSF55729">
    <property type="entry name" value="Acyl-CoA N-acyltransferases (Nat)"/>
    <property type="match status" value="2"/>
</dbReference>
<feature type="domain" description="N-acetyltransferase" evidence="3">
    <location>
        <begin position="176"/>
        <end position="335"/>
    </location>
</feature>
<dbReference type="EMBL" id="OCNK01000003">
    <property type="protein sequence ID" value="SOE01547.1"/>
    <property type="molecule type" value="Genomic_DNA"/>
</dbReference>
<sequence length="335" mass="36387">MADLPVLPGGLAVRPLSPDDVTAAAALLEAAEAVDDTGEHWSPDDLTEWWVNDLFDLTLDSVAVTTTGGDLVAWATVLALPTFRDAFRITLEARVHPAWRNRGIGRALLAWQLERGRELHAERHPGSPAVLAVEVYTSMSSLEGLVRRAGLTQERWYFVMERPLTDLPAVPPVEGVELVAFTWDRDDEIRRAHNAAFTEHHGSAERDEATWQTLFTGQRGFRPELSSLAVADGAVVAYALAYVFEADTAANGYETVDLGQIGVLPSARGRGLARATIASVLRAAADRKFGRAALQVDSENVTGALALYEGLGFRKRRTQVQWVLGLAPVSTGTPQ</sequence>
<keyword evidence="1" id="KW-0808">Transferase</keyword>
<organism evidence="4 5">
    <name type="scientific">Blastococcus haudaquaticus</name>
    <dbReference type="NCBI Taxonomy" id="1938745"/>
    <lineage>
        <taxon>Bacteria</taxon>
        <taxon>Bacillati</taxon>
        <taxon>Actinomycetota</taxon>
        <taxon>Actinomycetes</taxon>
        <taxon>Geodermatophilales</taxon>
        <taxon>Geodermatophilaceae</taxon>
        <taxon>Blastococcus</taxon>
    </lineage>
</organism>
<evidence type="ECO:0000256" key="2">
    <source>
        <dbReference type="ARBA" id="ARBA00023315"/>
    </source>
</evidence>
<dbReference type="InterPro" id="IPR000182">
    <property type="entry name" value="GNAT_dom"/>
</dbReference>
<dbReference type="Gene3D" id="3.40.630.30">
    <property type="match status" value="1"/>
</dbReference>
<gene>
    <name evidence="4" type="ORF">SAMN06272739_3230</name>
</gene>
<dbReference type="InterPro" id="IPR016181">
    <property type="entry name" value="Acyl_CoA_acyltransferase"/>
</dbReference>